<dbReference type="Proteomes" id="UP000001072">
    <property type="component" value="Unassembled WGS sequence"/>
</dbReference>
<dbReference type="AlphaFoldDB" id="F4RIG8"/>
<sequence>MKAYETTYGSIPFNPLASRGRRQERGAELEHYRDKRPRTESLIQDDELLDELENDRPTQTTLKRTNPAEQPRTLRVMLPSRQERNATHGGAVNPKASSSKKSRRPTVEVSSEEEDGSDPEKGIVFVDDQELSNDNLLRLSNEISETIILRTVAVKIGGNPGPTTGVATTTTHTAQLTTTVDSNSTETRITPSGKVETSECPTRTV</sequence>
<dbReference type="InParanoid" id="F4RIG8"/>
<feature type="compositionally biased region" description="Polar residues" evidence="1">
    <location>
        <begin position="57"/>
        <end position="68"/>
    </location>
</feature>
<proteinExistence type="predicted"/>
<keyword evidence="3" id="KW-1185">Reference proteome</keyword>
<dbReference type="VEuPathDB" id="FungiDB:MELLADRAFT_105515"/>
<dbReference type="GeneID" id="18922636"/>
<evidence type="ECO:0000256" key="1">
    <source>
        <dbReference type="SAM" id="MobiDB-lite"/>
    </source>
</evidence>
<dbReference type="RefSeq" id="XP_007409167.1">
    <property type="nucleotide sequence ID" value="XM_007409105.1"/>
</dbReference>
<dbReference type="KEGG" id="mlr:MELLADRAFT_105515"/>
<evidence type="ECO:0000313" key="3">
    <source>
        <dbReference type="Proteomes" id="UP000001072"/>
    </source>
</evidence>
<feature type="compositionally biased region" description="Acidic residues" evidence="1">
    <location>
        <begin position="43"/>
        <end position="53"/>
    </location>
</feature>
<reference evidence="3" key="1">
    <citation type="journal article" date="2011" name="Proc. Natl. Acad. Sci. U.S.A.">
        <title>Obligate biotrophy features unraveled by the genomic analysis of rust fungi.</title>
        <authorList>
            <person name="Duplessis S."/>
            <person name="Cuomo C.A."/>
            <person name="Lin Y.-C."/>
            <person name="Aerts A."/>
            <person name="Tisserant E."/>
            <person name="Veneault-Fourrey C."/>
            <person name="Joly D.L."/>
            <person name="Hacquard S."/>
            <person name="Amselem J."/>
            <person name="Cantarel B.L."/>
            <person name="Chiu R."/>
            <person name="Coutinho P.M."/>
            <person name="Feau N."/>
            <person name="Field M."/>
            <person name="Frey P."/>
            <person name="Gelhaye E."/>
            <person name="Goldberg J."/>
            <person name="Grabherr M.G."/>
            <person name="Kodira C.D."/>
            <person name="Kohler A."/>
            <person name="Kuees U."/>
            <person name="Lindquist E.A."/>
            <person name="Lucas S.M."/>
            <person name="Mago R."/>
            <person name="Mauceli E."/>
            <person name="Morin E."/>
            <person name="Murat C."/>
            <person name="Pangilinan J.L."/>
            <person name="Park R."/>
            <person name="Pearson M."/>
            <person name="Quesneville H."/>
            <person name="Rouhier N."/>
            <person name="Sakthikumar S."/>
            <person name="Salamov A.A."/>
            <person name="Schmutz J."/>
            <person name="Selles B."/>
            <person name="Shapiro H."/>
            <person name="Tanguay P."/>
            <person name="Tuskan G.A."/>
            <person name="Henrissat B."/>
            <person name="Van de Peer Y."/>
            <person name="Rouze P."/>
            <person name="Ellis J.G."/>
            <person name="Dodds P.N."/>
            <person name="Schein J.E."/>
            <person name="Zhong S."/>
            <person name="Hamelin R.C."/>
            <person name="Grigoriev I.V."/>
            <person name="Szabo L.J."/>
            <person name="Martin F."/>
        </authorList>
    </citation>
    <scope>NUCLEOTIDE SEQUENCE [LARGE SCALE GENOMIC DNA]</scope>
    <source>
        <strain evidence="3">98AG31 / pathotype 3-4-7</strain>
    </source>
</reference>
<feature type="region of interest" description="Disordered" evidence="1">
    <location>
        <begin position="184"/>
        <end position="205"/>
    </location>
</feature>
<feature type="region of interest" description="Disordered" evidence="1">
    <location>
        <begin position="1"/>
        <end position="121"/>
    </location>
</feature>
<gene>
    <name evidence="2" type="ORF">MELLADRAFT_105515</name>
</gene>
<feature type="compositionally biased region" description="Basic and acidic residues" evidence="1">
    <location>
        <begin position="21"/>
        <end position="39"/>
    </location>
</feature>
<dbReference type="EMBL" id="GL883103">
    <property type="protein sequence ID" value="EGG07835.1"/>
    <property type="molecule type" value="Genomic_DNA"/>
</dbReference>
<evidence type="ECO:0000313" key="2">
    <source>
        <dbReference type="EMBL" id="EGG07835.1"/>
    </source>
</evidence>
<protein>
    <submittedName>
        <fullName evidence="2">Uncharacterized protein</fullName>
    </submittedName>
</protein>
<name>F4RIG8_MELLP</name>
<dbReference type="HOGENOM" id="CLU_1337772_0_0_1"/>
<organism evidence="3">
    <name type="scientific">Melampsora larici-populina (strain 98AG31 / pathotype 3-4-7)</name>
    <name type="common">Poplar leaf rust fungus</name>
    <dbReference type="NCBI Taxonomy" id="747676"/>
    <lineage>
        <taxon>Eukaryota</taxon>
        <taxon>Fungi</taxon>
        <taxon>Dikarya</taxon>
        <taxon>Basidiomycota</taxon>
        <taxon>Pucciniomycotina</taxon>
        <taxon>Pucciniomycetes</taxon>
        <taxon>Pucciniales</taxon>
        <taxon>Melampsoraceae</taxon>
        <taxon>Melampsora</taxon>
    </lineage>
</organism>
<accession>F4RIG8</accession>